<dbReference type="EC" id="6.1.1.17" evidence="10"/>
<dbReference type="Pfam" id="PF00749">
    <property type="entry name" value="tRNA-synt_1c"/>
    <property type="match status" value="1"/>
</dbReference>
<feature type="region of interest" description="Disordered" evidence="11">
    <location>
        <begin position="461"/>
        <end position="487"/>
    </location>
</feature>
<feature type="domain" description="Glutamyl/glutaminyl-tRNA synthetase class Ib catalytic" evidence="12">
    <location>
        <begin position="10"/>
        <end position="306"/>
    </location>
</feature>
<evidence type="ECO:0000256" key="2">
    <source>
        <dbReference type="ARBA" id="ARBA00007894"/>
    </source>
</evidence>
<dbReference type="GO" id="GO:0000049">
    <property type="term" value="F:tRNA binding"/>
    <property type="evidence" value="ECO:0007669"/>
    <property type="project" value="InterPro"/>
</dbReference>
<dbReference type="OrthoDB" id="9807503at2"/>
<dbReference type="EMBL" id="CP025583">
    <property type="protein sequence ID" value="AUM74054.1"/>
    <property type="molecule type" value="Genomic_DNA"/>
</dbReference>
<dbReference type="HAMAP" id="MF_00022">
    <property type="entry name" value="Glu_tRNA_synth_type1"/>
    <property type="match status" value="1"/>
</dbReference>
<dbReference type="Gene3D" id="3.40.50.620">
    <property type="entry name" value="HUPs"/>
    <property type="match status" value="1"/>
</dbReference>
<dbReference type="NCBIfam" id="TIGR00464">
    <property type="entry name" value="gltX_bact"/>
    <property type="match status" value="1"/>
</dbReference>
<dbReference type="SUPFAM" id="SSF52374">
    <property type="entry name" value="Nucleotidylyl transferase"/>
    <property type="match status" value="1"/>
</dbReference>
<feature type="short sequence motif" description="'HIGH' region" evidence="10">
    <location>
        <begin position="16"/>
        <end position="26"/>
    </location>
</feature>
<evidence type="ECO:0000313" key="14">
    <source>
        <dbReference type="EMBL" id="AUM74054.1"/>
    </source>
</evidence>
<dbReference type="PRINTS" id="PR00987">
    <property type="entry name" value="TRNASYNTHGLU"/>
</dbReference>
<comment type="subcellular location">
    <subcellularLocation>
        <location evidence="1 10">Cytoplasm</location>
    </subcellularLocation>
</comment>
<dbReference type="InterPro" id="IPR020751">
    <property type="entry name" value="aa-tRNA-synth_I_codon-bd_sub2"/>
</dbReference>
<dbReference type="InterPro" id="IPR033910">
    <property type="entry name" value="GluRS_core"/>
</dbReference>
<gene>
    <name evidence="10" type="primary">gltX</name>
    <name evidence="14" type="ORF">CYR75_07010</name>
</gene>
<sequence>MSSAPTSSAVVTRFAPSPTGYLHIGGARTALFNWLFARHHGGQFLLRIEDTDRARSTPEASEAILDGLRWLGLDWDGAPISQFERAPRHAEIAQQMLAQGHAYRCYSTPEEITAWREANPNRPFLSPWRDATEPQQDRPFAIRLRAPREGQTVIADAVQGDVTFRNDQLDDMVLLRSDGTPTYMHAVVVDDHDMGVTHVIRGDDHLTNAARQAQIYDAMGWPRPVFAHIPLIHGTDGKKLSKRHGAVGLHEYAVLGYPAAAMRNYLARLGWSHGDDELFTDAQAQEWFTLDGIGRAPARLDFKKLEHVSGWHIARMSETELLAELDRYLDAAEHPRLTQRQIERLRPILPALQAKAKTLPALLEQARFALIERPIVPDERAAAALDTVSRGMLITLTAALRTASWSRDELEQAAKSVAEANGLGLGKIASPLRAALAGTSSTPSVFDMMLALGRDEALARLQDQAGQDPLSQPAADGAGISEGNRNG</sequence>
<dbReference type="RefSeq" id="WP_101499402.1">
    <property type="nucleotide sequence ID" value="NZ_CP025583.1"/>
</dbReference>
<dbReference type="GO" id="GO:0005524">
    <property type="term" value="F:ATP binding"/>
    <property type="evidence" value="ECO:0007669"/>
    <property type="project" value="UniProtKB-UniRule"/>
</dbReference>
<keyword evidence="4 10" id="KW-0963">Cytoplasm</keyword>
<comment type="function">
    <text evidence="10">Catalyzes the attachment of glutamate to tRNA(Glu) in a two-step reaction: glutamate is first activated by ATP to form Glu-AMP and then transferred to the acceptor end of tRNA(Glu).</text>
</comment>
<dbReference type="Gene3D" id="1.10.10.350">
    <property type="match status" value="1"/>
</dbReference>
<dbReference type="InterPro" id="IPR000924">
    <property type="entry name" value="Glu/Gln-tRNA-synth"/>
</dbReference>
<accession>A0A2K9MEM5</accession>
<evidence type="ECO:0000256" key="6">
    <source>
        <dbReference type="ARBA" id="ARBA00022741"/>
    </source>
</evidence>
<evidence type="ECO:0000256" key="7">
    <source>
        <dbReference type="ARBA" id="ARBA00022840"/>
    </source>
</evidence>
<comment type="caution">
    <text evidence="10">Lacks conserved residue(s) required for the propagation of feature annotation.</text>
</comment>
<dbReference type="Pfam" id="PF19269">
    <property type="entry name" value="Anticodon_2"/>
    <property type="match status" value="1"/>
</dbReference>
<keyword evidence="8 10" id="KW-0648">Protein biosynthesis</keyword>
<dbReference type="InterPro" id="IPR049940">
    <property type="entry name" value="GluQ/Sye"/>
</dbReference>
<evidence type="ECO:0000256" key="1">
    <source>
        <dbReference type="ARBA" id="ARBA00004496"/>
    </source>
</evidence>
<dbReference type="GO" id="GO:0005829">
    <property type="term" value="C:cytosol"/>
    <property type="evidence" value="ECO:0007669"/>
    <property type="project" value="TreeGrafter"/>
</dbReference>
<dbReference type="SUPFAM" id="SSF48163">
    <property type="entry name" value="An anticodon-binding domain of class I aminoacyl-tRNA synthetases"/>
    <property type="match status" value="1"/>
</dbReference>
<proteinExistence type="inferred from homology"/>
<dbReference type="InterPro" id="IPR008925">
    <property type="entry name" value="aa_tRNA-synth_I_cd-bd_sf"/>
</dbReference>
<dbReference type="PROSITE" id="PS00178">
    <property type="entry name" value="AA_TRNA_LIGASE_I"/>
    <property type="match status" value="1"/>
</dbReference>
<dbReference type="GO" id="GO:0006424">
    <property type="term" value="P:glutamyl-tRNA aminoacylation"/>
    <property type="evidence" value="ECO:0007669"/>
    <property type="project" value="UniProtKB-UniRule"/>
</dbReference>
<comment type="similarity">
    <text evidence="2 10">Belongs to the class-I aminoacyl-tRNA synthetase family. Glutamate--tRNA ligase type 1 subfamily.</text>
</comment>
<dbReference type="GO" id="GO:0008270">
    <property type="term" value="F:zinc ion binding"/>
    <property type="evidence" value="ECO:0007669"/>
    <property type="project" value="InterPro"/>
</dbReference>
<dbReference type="InterPro" id="IPR001412">
    <property type="entry name" value="aa-tRNA-synth_I_CS"/>
</dbReference>
<feature type="domain" description="Aminoacyl-tRNA synthetase class I anticodon-binding" evidence="13">
    <location>
        <begin position="328"/>
        <end position="463"/>
    </location>
</feature>
<feature type="binding site" evidence="10">
    <location>
        <position position="242"/>
    </location>
    <ligand>
        <name>ATP</name>
        <dbReference type="ChEBI" id="CHEBI:30616"/>
    </ligand>
</feature>
<evidence type="ECO:0000256" key="10">
    <source>
        <dbReference type="HAMAP-Rule" id="MF_00022"/>
    </source>
</evidence>
<dbReference type="GO" id="GO:0004818">
    <property type="term" value="F:glutamate-tRNA ligase activity"/>
    <property type="evidence" value="ECO:0007669"/>
    <property type="project" value="UniProtKB-UniRule"/>
</dbReference>
<comment type="subunit">
    <text evidence="3 10">Monomer.</text>
</comment>
<organism evidence="14 15">
    <name type="scientific">Paracoccus jeotgali</name>
    <dbReference type="NCBI Taxonomy" id="2065379"/>
    <lineage>
        <taxon>Bacteria</taxon>
        <taxon>Pseudomonadati</taxon>
        <taxon>Pseudomonadota</taxon>
        <taxon>Alphaproteobacteria</taxon>
        <taxon>Rhodobacterales</taxon>
        <taxon>Paracoccaceae</taxon>
        <taxon>Paracoccus</taxon>
    </lineage>
</organism>
<evidence type="ECO:0000313" key="15">
    <source>
        <dbReference type="Proteomes" id="UP000234882"/>
    </source>
</evidence>
<evidence type="ECO:0000256" key="9">
    <source>
        <dbReference type="ARBA" id="ARBA00023146"/>
    </source>
</evidence>
<protein>
    <recommendedName>
        <fullName evidence="10">Glutamate--tRNA ligase</fullName>
        <ecNumber evidence="10">6.1.1.17</ecNumber>
    </recommendedName>
    <alternativeName>
        <fullName evidence="10">Glutamyl-tRNA synthetase</fullName>
        <shortName evidence="10">GluRS</shortName>
    </alternativeName>
</protein>
<evidence type="ECO:0000256" key="8">
    <source>
        <dbReference type="ARBA" id="ARBA00022917"/>
    </source>
</evidence>
<keyword evidence="6 10" id="KW-0547">Nucleotide-binding</keyword>
<dbReference type="InterPro" id="IPR020058">
    <property type="entry name" value="Glu/Gln-tRNA-synth_Ib_cat-dom"/>
</dbReference>
<evidence type="ECO:0000259" key="13">
    <source>
        <dbReference type="Pfam" id="PF19269"/>
    </source>
</evidence>
<dbReference type="InterPro" id="IPR045462">
    <property type="entry name" value="aa-tRNA-synth_I_cd-bd"/>
</dbReference>
<dbReference type="Proteomes" id="UP000234882">
    <property type="component" value="Chromosome"/>
</dbReference>
<dbReference type="PANTHER" id="PTHR43311:SF2">
    <property type="entry name" value="GLUTAMATE--TRNA LIGASE, MITOCHONDRIAL-RELATED"/>
    <property type="match status" value="1"/>
</dbReference>
<dbReference type="InterPro" id="IPR004527">
    <property type="entry name" value="Glu-tRNA-ligase_bac/mito"/>
</dbReference>
<evidence type="ECO:0000256" key="4">
    <source>
        <dbReference type="ARBA" id="ARBA00022490"/>
    </source>
</evidence>
<keyword evidence="7 10" id="KW-0067">ATP-binding</keyword>
<evidence type="ECO:0000256" key="5">
    <source>
        <dbReference type="ARBA" id="ARBA00022598"/>
    </source>
</evidence>
<keyword evidence="5 10" id="KW-0436">Ligase</keyword>
<evidence type="ECO:0000259" key="12">
    <source>
        <dbReference type="Pfam" id="PF00749"/>
    </source>
</evidence>
<dbReference type="CDD" id="cd00808">
    <property type="entry name" value="GluRS_core"/>
    <property type="match status" value="1"/>
</dbReference>
<keyword evidence="15" id="KW-1185">Reference proteome</keyword>
<evidence type="ECO:0000256" key="3">
    <source>
        <dbReference type="ARBA" id="ARBA00011245"/>
    </source>
</evidence>
<comment type="catalytic activity">
    <reaction evidence="10">
        <text>tRNA(Glu) + L-glutamate + ATP = L-glutamyl-tRNA(Glu) + AMP + diphosphate</text>
        <dbReference type="Rhea" id="RHEA:23540"/>
        <dbReference type="Rhea" id="RHEA-COMP:9663"/>
        <dbReference type="Rhea" id="RHEA-COMP:9680"/>
        <dbReference type="ChEBI" id="CHEBI:29985"/>
        <dbReference type="ChEBI" id="CHEBI:30616"/>
        <dbReference type="ChEBI" id="CHEBI:33019"/>
        <dbReference type="ChEBI" id="CHEBI:78442"/>
        <dbReference type="ChEBI" id="CHEBI:78520"/>
        <dbReference type="ChEBI" id="CHEBI:456215"/>
        <dbReference type="EC" id="6.1.1.17"/>
    </reaction>
</comment>
<name>A0A2K9MEM5_9RHOB</name>
<dbReference type="KEGG" id="paru:CYR75_07010"/>
<feature type="short sequence motif" description="'KMSKS' region" evidence="10">
    <location>
        <begin position="239"/>
        <end position="243"/>
    </location>
</feature>
<dbReference type="PANTHER" id="PTHR43311">
    <property type="entry name" value="GLUTAMATE--TRNA LIGASE"/>
    <property type="match status" value="1"/>
</dbReference>
<reference evidence="15" key="1">
    <citation type="submission" date="2017-12" db="EMBL/GenBank/DDBJ databases">
        <title>Genomic analysis of Paracoccus sp. CBA4604.</title>
        <authorList>
            <person name="Roh S.W."/>
            <person name="Kim J.Y."/>
            <person name="Kim J.S."/>
        </authorList>
    </citation>
    <scope>NUCLEOTIDE SEQUENCE [LARGE SCALE GENOMIC DNA]</scope>
    <source>
        <strain evidence="15">CBA4604</strain>
    </source>
</reference>
<keyword evidence="9 10" id="KW-0030">Aminoacyl-tRNA synthetase</keyword>
<evidence type="ECO:0000256" key="11">
    <source>
        <dbReference type="SAM" id="MobiDB-lite"/>
    </source>
</evidence>
<dbReference type="InterPro" id="IPR014729">
    <property type="entry name" value="Rossmann-like_a/b/a_fold"/>
</dbReference>
<dbReference type="FunFam" id="3.40.50.620:FF:000007">
    <property type="entry name" value="Glutamate--tRNA ligase"/>
    <property type="match status" value="1"/>
</dbReference>
<dbReference type="AlphaFoldDB" id="A0A2K9MEM5"/>